<feature type="domain" description="Protein kinase" evidence="1">
    <location>
        <begin position="116"/>
        <end position="161"/>
    </location>
</feature>
<dbReference type="AlphaFoldDB" id="A0A3B8WIL8"/>
<dbReference type="SUPFAM" id="SSF56112">
    <property type="entry name" value="Protein kinase-like (PK-like)"/>
    <property type="match status" value="1"/>
</dbReference>
<organism evidence="2 3">
    <name type="scientific">Marinobacter nauticus</name>
    <name type="common">Marinobacter hydrocarbonoclasticus</name>
    <name type="synonym">Marinobacter aquaeolei</name>
    <dbReference type="NCBI Taxonomy" id="2743"/>
    <lineage>
        <taxon>Bacteria</taxon>
        <taxon>Pseudomonadati</taxon>
        <taxon>Pseudomonadota</taxon>
        <taxon>Gammaproteobacteria</taxon>
        <taxon>Pseudomonadales</taxon>
        <taxon>Marinobacteraceae</taxon>
        <taxon>Marinobacter</taxon>
    </lineage>
</organism>
<dbReference type="InterPro" id="IPR000719">
    <property type="entry name" value="Prot_kinase_dom"/>
</dbReference>
<evidence type="ECO:0000313" key="2">
    <source>
        <dbReference type="EMBL" id="HAC30114.1"/>
    </source>
</evidence>
<gene>
    <name evidence="2" type="ORF">DCF82_20260</name>
</gene>
<accession>A0A3B8WIL8</accession>
<protein>
    <recommendedName>
        <fullName evidence="1">Protein kinase domain-containing protein</fullName>
    </recommendedName>
</protein>
<dbReference type="Proteomes" id="UP000261325">
    <property type="component" value="Unassembled WGS sequence"/>
</dbReference>
<proteinExistence type="predicted"/>
<dbReference type="Pfam" id="PF00069">
    <property type="entry name" value="Pkinase"/>
    <property type="match status" value="1"/>
</dbReference>
<evidence type="ECO:0000313" key="3">
    <source>
        <dbReference type="Proteomes" id="UP000261325"/>
    </source>
</evidence>
<evidence type="ECO:0000259" key="1">
    <source>
        <dbReference type="Pfam" id="PF00069"/>
    </source>
</evidence>
<comment type="caution">
    <text evidence="2">The sequence shown here is derived from an EMBL/GenBank/DDBJ whole genome shotgun (WGS) entry which is preliminary data.</text>
</comment>
<name>A0A3B8WIL8_MARNT</name>
<dbReference type="InterPro" id="IPR011009">
    <property type="entry name" value="Kinase-like_dom_sf"/>
</dbReference>
<reference evidence="2 3" key="1">
    <citation type="journal article" date="2018" name="Nat. Biotechnol.">
        <title>A standardized bacterial taxonomy based on genome phylogeny substantially revises the tree of life.</title>
        <authorList>
            <person name="Parks D.H."/>
            <person name="Chuvochina M."/>
            <person name="Waite D.W."/>
            <person name="Rinke C."/>
            <person name="Skarshewski A."/>
            <person name="Chaumeil P.A."/>
            <person name="Hugenholtz P."/>
        </authorList>
    </citation>
    <scope>NUCLEOTIDE SEQUENCE [LARGE SCALE GENOMIC DNA]</scope>
    <source>
        <strain evidence="2">UBA9049</strain>
    </source>
</reference>
<dbReference type="Gene3D" id="1.10.510.10">
    <property type="entry name" value="Transferase(Phosphotransferase) domain 1"/>
    <property type="match status" value="1"/>
</dbReference>
<dbReference type="EMBL" id="DLYI01000278">
    <property type="protein sequence ID" value="HAC30114.1"/>
    <property type="molecule type" value="Genomic_DNA"/>
</dbReference>
<sequence>MSIHSTDLLECIDLRNQAGEEEGRFPRRWYKPVTAVIHSQNGDKRVMKKYPNGVFPLSLYFRMLANHEYRMLIRADGAAFTPSLASRCSDDPWTITYRYIDGIGLKDAFRKSAIPEDFFVKLYASVQQLHRYGVVHLDLGKSGNVLCSTSGDPKIIDFGSALPLYLLPRSIGSWARKRDLLGVLKLWYRFDRRSMPEATLRFFRTNYKKNIYTPKRFLKALKRCLANPSQARQGSSPVAAIVGLFISLLLLTFII</sequence>